<comment type="caution">
    <text evidence="2">The sequence shown here is derived from an EMBL/GenBank/DDBJ whole genome shotgun (WGS) entry which is preliminary data.</text>
</comment>
<reference evidence="2" key="1">
    <citation type="journal article" date="2019" name="bioRxiv">
        <title>The Genome of the Zebra Mussel, Dreissena polymorpha: A Resource for Invasive Species Research.</title>
        <authorList>
            <person name="McCartney M.A."/>
            <person name="Auch B."/>
            <person name="Kono T."/>
            <person name="Mallez S."/>
            <person name="Zhang Y."/>
            <person name="Obille A."/>
            <person name="Becker A."/>
            <person name="Abrahante J.E."/>
            <person name="Garbe J."/>
            <person name="Badalamenti J.P."/>
            <person name="Herman A."/>
            <person name="Mangelson H."/>
            <person name="Liachko I."/>
            <person name="Sullivan S."/>
            <person name="Sone E.D."/>
            <person name="Koren S."/>
            <person name="Silverstein K.A.T."/>
            <person name="Beckman K.B."/>
            <person name="Gohl D.M."/>
        </authorList>
    </citation>
    <scope>NUCLEOTIDE SEQUENCE</scope>
    <source>
        <strain evidence="2">Duluth1</strain>
        <tissue evidence="2">Whole animal</tissue>
    </source>
</reference>
<evidence type="ECO:0000313" key="2">
    <source>
        <dbReference type="EMBL" id="KAH3813542.1"/>
    </source>
</evidence>
<name>A0A9D4GGF2_DREPO</name>
<feature type="compositionally biased region" description="Basic and acidic residues" evidence="1">
    <location>
        <begin position="45"/>
        <end position="56"/>
    </location>
</feature>
<dbReference type="AlphaFoldDB" id="A0A9D4GGF2"/>
<dbReference type="EMBL" id="JAIWYP010000006">
    <property type="protein sequence ID" value="KAH3813542.1"/>
    <property type="molecule type" value="Genomic_DNA"/>
</dbReference>
<gene>
    <name evidence="2" type="ORF">DPMN_142003</name>
</gene>
<accession>A0A9D4GGF2</accession>
<protein>
    <submittedName>
        <fullName evidence="2">Uncharacterized protein</fullName>
    </submittedName>
</protein>
<feature type="region of interest" description="Disordered" evidence="1">
    <location>
        <begin position="112"/>
        <end position="146"/>
    </location>
</feature>
<feature type="region of interest" description="Disordered" evidence="1">
    <location>
        <begin position="45"/>
        <end position="68"/>
    </location>
</feature>
<keyword evidence="3" id="KW-1185">Reference proteome</keyword>
<evidence type="ECO:0000256" key="1">
    <source>
        <dbReference type="SAM" id="MobiDB-lite"/>
    </source>
</evidence>
<reference evidence="2" key="2">
    <citation type="submission" date="2020-11" db="EMBL/GenBank/DDBJ databases">
        <authorList>
            <person name="McCartney M.A."/>
            <person name="Auch B."/>
            <person name="Kono T."/>
            <person name="Mallez S."/>
            <person name="Becker A."/>
            <person name="Gohl D.M."/>
            <person name="Silverstein K.A.T."/>
            <person name="Koren S."/>
            <person name="Bechman K.B."/>
            <person name="Herman A."/>
            <person name="Abrahante J.E."/>
            <person name="Garbe J."/>
        </authorList>
    </citation>
    <scope>NUCLEOTIDE SEQUENCE</scope>
    <source>
        <strain evidence="2">Duluth1</strain>
        <tissue evidence="2">Whole animal</tissue>
    </source>
</reference>
<sequence length="146" mass="17218">MNGSNFRVQQYKNCHIHYRNNREDDYDVFLVNDYICDEENSYDIDKASETDTDSEHSNNAGDEDFSWDNDELVNYTYTGSDWDYNCRDKQCCYEIDNECTDDEDYYNGQELDVVHDSDDDGSDIDEYRADGYDDDPDSDYDNYSDG</sequence>
<feature type="compositionally biased region" description="Acidic residues" evidence="1">
    <location>
        <begin position="132"/>
        <end position="146"/>
    </location>
</feature>
<proteinExistence type="predicted"/>
<organism evidence="2 3">
    <name type="scientific">Dreissena polymorpha</name>
    <name type="common">Zebra mussel</name>
    <name type="synonym">Mytilus polymorpha</name>
    <dbReference type="NCBI Taxonomy" id="45954"/>
    <lineage>
        <taxon>Eukaryota</taxon>
        <taxon>Metazoa</taxon>
        <taxon>Spiralia</taxon>
        <taxon>Lophotrochozoa</taxon>
        <taxon>Mollusca</taxon>
        <taxon>Bivalvia</taxon>
        <taxon>Autobranchia</taxon>
        <taxon>Heteroconchia</taxon>
        <taxon>Euheterodonta</taxon>
        <taxon>Imparidentia</taxon>
        <taxon>Neoheterodontei</taxon>
        <taxon>Myida</taxon>
        <taxon>Dreissenoidea</taxon>
        <taxon>Dreissenidae</taxon>
        <taxon>Dreissena</taxon>
    </lineage>
</organism>
<evidence type="ECO:0000313" key="3">
    <source>
        <dbReference type="Proteomes" id="UP000828390"/>
    </source>
</evidence>
<dbReference type="Proteomes" id="UP000828390">
    <property type="component" value="Unassembled WGS sequence"/>
</dbReference>